<evidence type="ECO:0000256" key="12">
    <source>
        <dbReference type="ARBA" id="ARBA00023242"/>
    </source>
</evidence>
<dbReference type="Gene3D" id="2.20.140.10">
    <property type="entry name" value="WGR domain"/>
    <property type="match status" value="1"/>
</dbReference>
<dbReference type="GO" id="GO:0008270">
    <property type="term" value="F:zinc ion binding"/>
    <property type="evidence" value="ECO:0007669"/>
    <property type="project" value="UniProtKB-KW"/>
</dbReference>
<dbReference type="EMBL" id="CDSF01000095">
    <property type="protein sequence ID" value="CEO99916.1"/>
    <property type="molecule type" value="Genomic_DNA"/>
</dbReference>
<keyword evidence="22" id="KW-1185">Reference proteome</keyword>
<keyword evidence="5" id="KW-0479">Metal-binding</keyword>
<evidence type="ECO:0000259" key="17">
    <source>
        <dbReference type="PROSITE" id="PS51059"/>
    </source>
</evidence>
<comment type="similarity">
    <text evidence="13">Belongs to the ARTD/PARP family.</text>
</comment>
<evidence type="ECO:0000313" key="22">
    <source>
        <dbReference type="Proteomes" id="UP000039324"/>
    </source>
</evidence>
<evidence type="ECO:0000256" key="11">
    <source>
        <dbReference type="ARBA" id="ARBA00023125"/>
    </source>
</evidence>
<keyword evidence="11" id="KW-0238">DNA-binding</keyword>
<evidence type="ECO:0000256" key="4">
    <source>
        <dbReference type="ARBA" id="ARBA00022695"/>
    </source>
</evidence>
<dbReference type="Proteomes" id="UP000290189">
    <property type="component" value="Unassembled WGS sequence"/>
</dbReference>
<dbReference type="CDD" id="cd01437">
    <property type="entry name" value="parp_like"/>
    <property type="match status" value="1"/>
</dbReference>
<feature type="domain" description="PARP catalytic" evidence="17">
    <location>
        <begin position="283"/>
        <end position="498"/>
    </location>
</feature>
<keyword evidence="12" id="KW-0539">Nucleus</keyword>
<dbReference type="InterPro" id="IPR012317">
    <property type="entry name" value="Poly(ADP-ribose)pol_cat_dom"/>
</dbReference>
<dbReference type="GO" id="GO:1990404">
    <property type="term" value="F:NAD+-protein mono-ADP-ribosyltransferase activity"/>
    <property type="evidence" value="ECO:0007669"/>
    <property type="project" value="TreeGrafter"/>
</dbReference>
<feature type="domain" description="WGR" evidence="19">
    <location>
        <begin position="44"/>
        <end position="134"/>
    </location>
</feature>
<evidence type="ECO:0000256" key="16">
    <source>
        <dbReference type="SAM" id="MobiDB-lite"/>
    </source>
</evidence>
<dbReference type="PROSITE" id="PS51059">
    <property type="entry name" value="PARP_CATALYTIC"/>
    <property type="match status" value="1"/>
</dbReference>
<dbReference type="Pfam" id="PF02877">
    <property type="entry name" value="PARP_reg"/>
    <property type="match status" value="1"/>
</dbReference>
<evidence type="ECO:0000256" key="2">
    <source>
        <dbReference type="ARBA" id="ARBA00022676"/>
    </source>
</evidence>
<dbReference type="GO" id="GO:0070212">
    <property type="term" value="P:protein poly-ADP-ribosylation"/>
    <property type="evidence" value="ECO:0007669"/>
    <property type="project" value="TreeGrafter"/>
</dbReference>
<dbReference type="OMA" id="HHITTDN"/>
<dbReference type="FunFam" id="2.20.140.10:FF:000001">
    <property type="entry name" value="Poly [ADP-ribose] polymerase"/>
    <property type="match status" value="1"/>
</dbReference>
<dbReference type="EMBL" id="OVEO01000012">
    <property type="protein sequence ID" value="SPQ99548.1"/>
    <property type="molecule type" value="Genomic_DNA"/>
</dbReference>
<keyword evidence="7" id="KW-0013">ADP-ribosylation</keyword>
<evidence type="ECO:0000256" key="14">
    <source>
        <dbReference type="ARBA" id="ARBA00033987"/>
    </source>
</evidence>
<dbReference type="GO" id="GO:0005730">
    <property type="term" value="C:nucleolus"/>
    <property type="evidence" value="ECO:0007669"/>
    <property type="project" value="TreeGrafter"/>
</dbReference>
<evidence type="ECO:0000256" key="6">
    <source>
        <dbReference type="ARBA" id="ARBA00022737"/>
    </source>
</evidence>
<dbReference type="Gene3D" id="1.20.142.10">
    <property type="entry name" value="Poly(ADP-ribose) polymerase, regulatory domain"/>
    <property type="match status" value="1"/>
</dbReference>
<reference evidence="20 22" key="1">
    <citation type="submission" date="2015-02" db="EMBL/GenBank/DDBJ databases">
        <authorList>
            <person name="Chooi Y.-H."/>
        </authorList>
    </citation>
    <scope>NUCLEOTIDE SEQUENCE [LARGE SCALE GENOMIC DNA]</scope>
    <source>
        <strain evidence="20">E3</strain>
    </source>
</reference>
<dbReference type="GO" id="GO:0016779">
    <property type="term" value="F:nucleotidyltransferase activity"/>
    <property type="evidence" value="ECO:0007669"/>
    <property type="project" value="UniProtKB-KW"/>
</dbReference>
<dbReference type="Pfam" id="PF00644">
    <property type="entry name" value="PARP"/>
    <property type="match status" value="1"/>
</dbReference>
<comment type="catalytic activity">
    <reaction evidence="14">
        <text>NAD(+) + (ADP-D-ribosyl)n-acceptor = nicotinamide + (ADP-D-ribosyl)n+1-acceptor + H(+).</text>
        <dbReference type="EC" id="2.4.2.30"/>
    </reaction>
</comment>
<evidence type="ECO:0000256" key="15">
    <source>
        <dbReference type="RuleBase" id="RU362114"/>
    </source>
</evidence>
<gene>
    <name evidence="20" type="ORF">PBRA_007650</name>
    <name evidence="21" type="ORF">PLBR_LOCUS6763</name>
</gene>
<dbReference type="InterPro" id="IPR036930">
    <property type="entry name" value="WGR_dom_sf"/>
</dbReference>
<evidence type="ECO:0000259" key="18">
    <source>
        <dbReference type="PROSITE" id="PS51060"/>
    </source>
</evidence>
<keyword evidence="3 15" id="KW-0808">Transferase</keyword>
<dbReference type="PANTHER" id="PTHR10459">
    <property type="entry name" value="DNA LIGASE"/>
    <property type="match status" value="1"/>
</dbReference>
<dbReference type="PROSITE" id="PS51977">
    <property type="entry name" value="WGR"/>
    <property type="match status" value="1"/>
</dbReference>
<keyword evidence="8" id="KW-0863">Zinc-finger</keyword>
<evidence type="ECO:0000256" key="3">
    <source>
        <dbReference type="ARBA" id="ARBA00022679"/>
    </source>
</evidence>
<evidence type="ECO:0000256" key="5">
    <source>
        <dbReference type="ARBA" id="ARBA00022723"/>
    </source>
</evidence>
<dbReference type="STRING" id="37360.A0A0G4IXW7"/>
<evidence type="ECO:0000313" key="21">
    <source>
        <dbReference type="EMBL" id="SPQ99548.1"/>
    </source>
</evidence>
<dbReference type="AlphaFoldDB" id="A0A0G4IXW7"/>
<evidence type="ECO:0000259" key="19">
    <source>
        <dbReference type="PROSITE" id="PS51977"/>
    </source>
</evidence>
<evidence type="ECO:0000256" key="10">
    <source>
        <dbReference type="ARBA" id="ARBA00023027"/>
    </source>
</evidence>
<dbReference type="InterPro" id="IPR050800">
    <property type="entry name" value="ARTD/PARP"/>
</dbReference>
<dbReference type="InterPro" id="IPR004102">
    <property type="entry name" value="Poly(ADP-ribose)pol_reg_dom"/>
</dbReference>
<evidence type="ECO:0000313" key="20">
    <source>
        <dbReference type="EMBL" id="CEO99916.1"/>
    </source>
</evidence>
<dbReference type="InterPro" id="IPR008893">
    <property type="entry name" value="WGR_domain"/>
</dbReference>
<evidence type="ECO:0000256" key="9">
    <source>
        <dbReference type="ARBA" id="ARBA00022833"/>
    </source>
</evidence>
<dbReference type="Proteomes" id="UP000039324">
    <property type="component" value="Unassembled WGS sequence"/>
</dbReference>
<dbReference type="GO" id="GO:0035861">
    <property type="term" value="C:site of double-strand break"/>
    <property type="evidence" value="ECO:0007669"/>
    <property type="project" value="TreeGrafter"/>
</dbReference>
<protein>
    <recommendedName>
        <fullName evidence="15">Poly [ADP-ribose] polymerase</fullName>
        <shortName evidence="15">PARP</shortName>
        <ecNumber evidence="15">2.4.2.-</ecNumber>
    </recommendedName>
</protein>
<dbReference type="OrthoDB" id="2017365at2759"/>
<proteinExistence type="inferred from homology"/>
<evidence type="ECO:0000256" key="13">
    <source>
        <dbReference type="ARBA" id="ARBA00024347"/>
    </source>
</evidence>
<dbReference type="EC" id="2.4.2.-" evidence="15"/>
<reference evidence="21 23" key="2">
    <citation type="submission" date="2018-03" db="EMBL/GenBank/DDBJ databases">
        <authorList>
            <person name="Fogelqvist J."/>
        </authorList>
    </citation>
    <scope>NUCLEOTIDE SEQUENCE [LARGE SCALE GENOMIC DNA]</scope>
</reference>
<feature type="region of interest" description="Disordered" evidence="16">
    <location>
        <begin position="1"/>
        <end position="26"/>
    </location>
</feature>
<sequence>MPGRKRKAPATNAGETAPAKTLVAPTSVTSQPVPEVDQMFGHTTGTIVAPFFATLNQTNIAANNNKFYRLQLFQDGGKYYVGTHWGRVGEAGQTKVAVQKDRATAEMEFGRIFESKTGNNWRDRDAFVNRPGKYDLIQIDPNAPPSAEPASKSAPLAASELDDLTRDLIEMVFDRDMFKTAMKNLDVDVAKLPLGKLRQSQIDAGHAVLEQIEAVTTGSEDRNELVQLSSRFFTIIPHSFGRQRPPVIDTRDSLQKLYDLMAVLSDISLANNILESTTRGSLHPTDTLYRKLGAKLSLLQKTSPEYQTVRAYAEVNGNPWKVVAAWRIDRQDDARRFAAHDAIANRKLLWHGTEVAVVAAIMKSGLRIMPHSGGRVGRGVYLASLNEKSRMYTRGTNWNGKHAKVMFLAEAALGREHHIVHDSSWLTHPPAGFDSVVAKGRVDPDPQGSTTLTLDGKTVVVDTGPPRVTPFSHSSFHHSEYLIYDESQHRLRYLVLLE</sequence>
<keyword evidence="9" id="KW-0862">Zinc</keyword>
<organism evidence="20 22">
    <name type="scientific">Plasmodiophora brassicae</name>
    <name type="common">Clubroot disease agent</name>
    <dbReference type="NCBI Taxonomy" id="37360"/>
    <lineage>
        <taxon>Eukaryota</taxon>
        <taxon>Sar</taxon>
        <taxon>Rhizaria</taxon>
        <taxon>Endomyxa</taxon>
        <taxon>Phytomyxea</taxon>
        <taxon>Plasmodiophorida</taxon>
        <taxon>Plasmodiophoridae</taxon>
        <taxon>Plasmodiophora</taxon>
    </lineage>
</organism>
<name>A0A0G4IXW7_PLABS</name>
<dbReference type="GO" id="GO:0006302">
    <property type="term" value="P:double-strand break repair"/>
    <property type="evidence" value="ECO:0007669"/>
    <property type="project" value="TreeGrafter"/>
</dbReference>
<dbReference type="SUPFAM" id="SSF56399">
    <property type="entry name" value="ADP-ribosylation"/>
    <property type="match status" value="1"/>
</dbReference>
<dbReference type="GO" id="GO:0003677">
    <property type="term" value="F:DNA binding"/>
    <property type="evidence" value="ECO:0007669"/>
    <property type="project" value="UniProtKB-KW"/>
</dbReference>
<dbReference type="PROSITE" id="PS51060">
    <property type="entry name" value="PARP_ALPHA_HD"/>
    <property type="match status" value="1"/>
</dbReference>
<dbReference type="PANTHER" id="PTHR10459:SF66">
    <property type="entry name" value="PROTEIN MONO-ADP-RIBOSYLTRANSFERASE PARP3"/>
    <property type="match status" value="1"/>
</dbReference>
<geneLocation type="mitochondrion" evidence="21"/>
<dbReference type="SUPFAM" id="SSF47587">
    <property type="entry name" value="Domain of poly(ADP-ribose) polymerase"/>
    <property type="match status" value="1"/>
</dbReference>
<keyword evidence="4" id="KW-0548">Nucleotidyltransferase</keyword>
<evidence type="ECO:0000313" key="23">
    <source>
        <dbReference type="Proteomes" id="UP000290189"/>
    </source>
</evidence>
<feature type="domain" description="PARP alpha-helical" evidence="18">
    <location>
        <begin position="158"/>
        <end position="275"/>
    </location>
</feature>
<keyword evidence="21" id="KW-0496">Mitochondrion</keyword>
<dbReference type="InterPro" id="IPR036616">
    <property type="entry name" value="Poly(ADP-ribose)pol_reg_dom_sf"/>
</dbReference>
<dbReference type="GO" id="GO:0003950">
    <property type="term" value="F:NAD+ poly-ADP-ribosyltransferase activity"/>
    <property type="evidence" value="ECO:0007669"/>
    <property type="project" value="UniProtKB-UniRule"/>
</dbReference>
<keyword evidence="2 15" id="KW-0328">Glycosyltransferase</keyword>
<comment type="subcellular location">
    <subcellularLocation>
        <location evidence="1">Nucleus</location>
    </subcellularLocation>
</comment>
<dbReference type="Gene3D" id="3.90.228.10">
    <property type="match status" value="1"/>
</dbReference>
<dbReference type="SUPFAM" id="SSF142921">
    <property type="entry name" value="WGR domain-like"/>
    <property type="match status" value="1"/>
</dbReference>
<dbReference type="Pfam" id="PF05406">
    <property type="entry name" value="WGR"/>
    <property type="match status" value="1"/>
</dbReference>
<evidence type="ECO:0000256" key="1">
    <source>
        <dbReference type="ARBA" id="ARBA00004123"/>
    </source>
</evidence>
<accession>A0A0G4IXW7</accession>
<evidence type="ECO:0000256" key="7">
    <source>
        <dbReference type="ARBA" id="ARBA00022765"/>
    </source>
</evidence>
<dbReference type="SMART" id="SM00773">
    <property type="entry name" value="WGR"/>
    <property type="match status" value="1"/>
</dbReference>
<keyword evidence="10 15" id="KW-0520">NAD</keyword>
<keyword evidence="6" id="KW-0677">Repeat</keyword>
<dbReference type="FunFam" id="1.20.142.10:FF:000002">
    <property type="entry name" value="Poly [ADP-ribose] polymerase"/>
    <property type="match status" value="1"/>
</dbReference>
<evidence type="ECO:0000256" key="8">
    <source>
        <dbReference type="ARBA" id="ARBA00022771"/>
    </source>
</evidence>